<accession>A0A835V147</accession>
<comment type="caution">
    <text evidence="2">The sequence shown here is derived from an EMBL/GenBank/DDBJ whole genome shotgun (WGS) entry which is preliminary data.</text>
</comment>
<keyword evidence="3" id="KW-1185">Reference proteome</keyword>
<protein>
    <submittedName>
        <fullName evidence="2">Uncharacterized protein</fullName>
    </submittedName>
</protein>
<feature type="region of interest" description="Disordered" evidence="1">
    <location>
        <begin position="82"/>
        <end position="101"/>
    </location>
</feature>
<organism evidence="2 3">
    <name type="scientific">Vanilla planifolia</name>
    <name type="common">Vanilla</name>
    <dbReference type="NCBI Taxonomy" id="51239"/>
    <lineage>
        <taxon>Eukaryota</taxon>
        <taxon>Viridiplantae</taxon>
        <taxon>Streptophyta</taxon>
        <taxon>Embryophyta</taxon>
        <taxon>Tracheophyta</taxon>
        <taxon>Spermatophyta</taxon>
        <taxon>Magnoliopsida</taxon>
        <taxon>Liliopsida</taxon>
        <taxon>Asparagales</taxon>
        <taxon>Orchidaceae</taxon>
        <taxon>Vanilloideae</taxon>
        <taxon>Vanilleae</taxon>
        <taxon>Vanilla</taxon>
    </lineage>
</organism>
<dbReference type="AlphaFoldDB" id="A0A835V147"/>
<evidence type="ECO:0000256" key="1">
    <source>
        <dbReference type="SAM" id="MobiDB-lite"/>
    </source>
</evidence>
<evidence type="ECO:0000313" key="2">
    <source>
        <dbReference type="EMBL" id="KAG0481582.1"/>
    </source>
</evidence>
<gene>
    <name evidence="2" type="ORF">HPP92_012440</name>
</gene>
<dbReference type="EMBL" id="JADCNL010000005">
    <property type="protein sequence ID" value="KAG0481582.1"/>
    <property type="molecule type" value="Genomic_DNA"/>
</dbReference>
<proteinExistence type="predicted"/>
<sequence>MAQPKLLPCSNISMLLLSCLASLFLLLKPLLRTLNNLAWALNSPSVFYADVGVSCDEEAHGEEVNCVFCLVQVWEGDQYLEKKEKDEETVDDEEEDEDEDSAPPLLALFVRSEWYWRFGLPSFRIMQKNRLGGPNKIDGHDERGSLTYMRIPYINGKENLNEIA</sequence>
<evidence type="ECO:0000313" key="3">
    <source>
        <dbReference type="Proteomes" id="UP000636800"/>
    </source>
</evidence>
<dbReference type="Proteomes" id="UP000636800">
    <property type="component" value="Chromosome 5"/>
</dbReference>
<dbReference type="PROSITE" id="PS51257">
    <property type="entry name" value="PROKAR_LIPOPROTEIN"/>
    <property type="match status" value="1"/>
</dbReference>
<feature type="compositionally biased region" description="Acidic residues" evidence="1">
    <location>
        <begin position="87"/>
        <end position="101"/>
    </location>
</feature>
<reference evidence="2 3" key="1">
    <citation type="journal article" date="2020" name="Nat. Food">
        <title>A phased Vanilla planifolia genome enables genetic improvement of flavour and production.</title>
        <authorList>
            <person name="Hasing T."/>
            <person name="Tang H."/>
            <person name="Brym M."/>
            <person name="Khazi F."/>
            <person name="Huang T."/>
            <person name="Chambers A.H."/>
        </authorList>
    </citation>
    <scope>NUCLEOTIDE SEQUENCE [LARGE SCALE GENOMIC DNA]</scope>
    <source>
        <tissue evidence="2">Leaf</tissue>
    </source>
</reference>
<name>A0A835V147_VANPL</name>